<protein>
    <submittedName>
        <fullName evidence="1">Uncharacterized protein</fullName>
    </submittedName>
</protein>
<accession>A0A5B8RIG2</accession>
<name>A0A5B8RIG2_9VIRU</name>
<evidence type="ECO:0000313" key="1">
    <source>
        <dbReference type="EMBL" id="QEA08356.1"/>
    </source>
</evidence>
<proteinExistence type="predicted"/>
<dbReference type="EMBL" id="MN081869">
    <property type="protein sequence ID" value="QEA08356.1"/>
    <property type="molecule type" value="Genomic_DNA"/>
</dbReference>
<organism evidence="1">
    <name type="scientific">Iridovirus Liz-CrIV</name>
    <dbReference type="NCBI Taxonomy" id="2594309"/>
    <lineage>
        <taxon>Viruses</taxon>
        <taxon>Varidnaviria</taxon>
        <taxon>Bamfordvirae</taxon>
        <taxon>Nucleocytoviricota</taxon>
        <taxon>Megaviricetes</taxon>
        <taxon>Pimascovirales</taxon>
        <taxon>Pimascovirales incertae sedis</taxon>
        <taxon>Iridoviridae</taxon>
    </lineage>
</organism>
<reference evidence="1" key="1">
    <citation type="journal article" date="2019" name="Viruses">
        <title>Detection and Characterization of Invertebrate Iridoviruses Found in Reptiles and Prey Insects in Europe over the Past Two Decades.</title>
        <authorList>
            <person name="Papp T."/>
            <person name="Marschang R.E."/>
        </authorList>
    </citation>
    <scope>NUCLEOTIDE SEQUENCE</scope>
    <source>
        <strain evidence="1">Liz-CrIV</strain>
    </source>
</reference>
<sequence length="129" mass="14715">MNKIYVKRGDKNTQVGDKIDEIEVTFRCKGGPIGEVGTFFGKVVSKILFAKSLYTICEKGKIKKIKKTIELEKSDIDAIMLLFSDEDFNPDDSDDLQIDEPDCNGTWTLIKIISVYTPIDEKDNYDFYV</sequence>